<organism evidence="1 2">
    <name type="scientific">Hyalomma asiaticum</name>
    <name type="common">Tick</name>
    <dbReference type="NCBI Taxonomy" id="266040"/>
    <lineage>
        <taxon>Eukaryota</taxon>
        <taxon>Metazoa</taxon>
        <taxon>Ecdysozoa</taxon>
        <taxon>Arthropoda</taxon>
        <taxon>Chelicerata</taxon>
        <taxon>Arachnida</taxon>
        <taxon>Acari</taxon>
        <taxon>Parasitiformes</taxon>
        <taxon>Ixodida</taxon>
        <taxon>Ixodoidea</taxon>
        <taxon>Ixodidae</taxon>
        <taxon>Hyalomminae</taxon>
        <taxon>Hyalomma</taxon>
    </lineage>
</organism>
<name>A0ACB7RUZ8_HYAAI</name>
<evidence type="ECO:0000313" key="2">
    <source>
        <dbReference type="Proteomes" id="UP000821845"/>
    </source>
</evidence>
<proteinExistence type="predicted"/>
<comment type="caution">
    <text evidence="1">The sequence shown here is derived from an EMBL/GenBank/DDBJ whole genome shotgun (WGS) entry which is preliminary data.</text>
</comment>
<protein>
    <submittedName>
        <fullName evidence="1">Uncharacterized protein</fullName>
    </submittedName>
</protein>
<dbReference type="EMBL" id="CM023487">
    <property type="protein sequence ID" value="KAH6925203.1"/>
    <property type="molecule type" value="Genomic_DNA"/>
</dbReference>
<reference evidence="1" key="1">
    <citation type="submission" date="2020-05" db="EMBL/GenBank/DDBJ databases">
        <title>Large-scale comparative analyses of tick genomes elucidate their genetic diversity and vector capacities.</title>
        <authorList>
            <person name="Jia N."/>
            <person name="Wang J."/>
            <person name="Shi W."/>
            <person name="Du L."/>
            <person name="Sun Y."/>
            <person name="Zhan W."/>
            <person name="Jiang J."/>
            <person name="Wang Q."/>
            <person name="Zhang B."/>
            <person name="Ji P."/>
            <person name="Sakyi L.B."/>
            <person name="Cui X."/>
            <person name="Yuan T."/>
            <person name="Jiang B."/>
            <person name="Yang W."/>
            <person name="Lam T.T.-Y."/>
            <person name="Chang Q."/>
            <person name="Ding S."/>
            <person name="Wang X."/>
            <person name="Zhu J."/>
            <person name="Ruan X."/>
            <person name="Zhao L."/>
            <person name="Wei J."/>
            <person name="Que T."/>
            <person name="Du C."/>
            <person name="Cheng J."/>
            <person name="Dai P."/>
            <person name="Han X."/>
            <person name="Huang E."/>
            <person name="Gao Y."/>
            <person name="Liu J."/>
            <person name="Shao H."/>
            <person name="Ye R."/>
            <person name="Li L."/>
            <person name="Wei W."/>
            <person name="Wang X."/>
            <person name="Wang C."/>
            <person name="Yang T."/>
            <person name="Huo Q."/>
            <person name="Li W."/>
            <person name="Guo W."/>
            <person name="Chen H."/>
            <person name="Zhou L."/>
            <person name="Ni X."/>
            <person name="Tian J."/>
            <person name="Zhou Y."/>
            <person name="Sheng Y."/>
            <person name="Liu T."/>
            <person name="Pan Y."/>
            <person name="Xia L."/>
            <person name="Li J."/>
            <person name="Zhao F."/>
            <person name="Cao W."/>
        </authorList>
    </citation>
    <scope>NUCLEOTIDE SEQUENCE</scope>
    <source>
        <strain evidence="1">Hyas-2018</strain>
    </source>
</reference>
<accession>A0ACB7RUZ8</accession>
<sequence length="187" mass="20975">MSQDGVGEEDDLSPEEMLKWRQTHIYDAAYQDSLRKDAIAATAKAAVWQQMVSRNHKVRPPKLPEGSVSTPLASVTLLLSTAAGFPATTELRQDIITVNPTTNTVTLSTESYDRLTKYLAIKSLKVNGQEHEVTSYSVPNSETCKGIIYIDRVCLGEVISEKDILPTLRECNPQMHFLHFTRNKWSH</sequence>
<keyword evidence="2" id="KW-1185">Reference proteome</keyword>
<gene>
    <name evidence="1" type="ORF">HPB50_001647</name>
</gene>
<dbReference type="Proteomes" id="UP000821845">
    <property type="component" value="Chromosome 7"/>
</dbReference>
<evidence type="ECO:0000313" key="1">
    <source>
        <dbReference type="EMBL" id="KAH6925203.1"/>
    </source>
</evidence>